<evidence type="ECO:0000259" key="1">
    <source>
        <dbReference type="Pfam" id="PF01609"/>
    </source>
</evidence>
<dbReference type="InterPro" id="IPR047654">
    <property type="entry name" value="IS1634_transpos"/>
</dbReference>
<dbReference type="Pfam" id="PF01609">
    <property type="entry name" value="DDE_Tnp_1"/>
    <property type="match status" value="1"/>
</dbReference>
<dbReference type="GO" id="GO:0004803">
    <property type="term" value="F:transposase activity"/>
    <property type="evidence" value="ECO:0007669"/>
    <property type="project" value="InterPro"/>
</dbReference>
<dbReference type="SUPFAM" id="SSF53098">
    <property type="entry name" value="Ribonuclease H-like"/>
    <property type="match status" value="1"/>
</dbReference>
<sequence>MYIRKIKTRGTICFQIGKKENGKFVLIRHVGGSSKPEQIELLKLKSKEELDHLKFTNQLALFANTNTPTRAKLTNWYITGFHQIFGHIYDSIGFPDGLLRDLVIARIVYPKSKLATVAYLNQYLGIESSIDPMYRFLDTLDKNELTKIAFDFVSQKNKGVALIFYDVTTLYFESNDEDDLRKKGFSKDHKNELPQIVIGLFVDKDGYPFDFDFYEGSMFEGHTFPLAIKALVTKYQFKDLVVVADAGMLSEKNINFLETENLNYIVGARLKGLSEKIKKPIFLHNFTQIPFFDTTYKIKIESGEIRNKRLIIDYSQTRAKKDNHNREKLIKKLEEKINSRKPLVKKSKYLILENQGTIAGIDTKKAELDKRHDGLKGYWTNLKLKSKNKNKPLQIIDQYHNLWKVEKAFRMSKSDLQERPIFHRKLERIRGHLLICFCSLLVMKETERILAPTEISLVKTIQILGKIGQGEVILGKLKTTIDSELGDEAKTIYRQILGH</sequence>
<evidence type="ECO:0000313" key="2">
    <source>
        <dbReference type="EMBL" id="OIP87655.1"/>
    </source>
</evidence>
<dbReference type="GO" id="GO:0006313">
    <property type="term" value="P:DNA transposition"/>
    <property type="evidence" value="ECO:0007669"/>
    <property type="project" value="InterPro"/>
</dbReference>
<dbReference type="Proteomes" id="UP000182344">
    <property type="component" value="Unassembled WGS sequence"/>
</dbReference>
<name>A0A1J5I3C4_9BACT</name>
<dbReference type="InterPro" id="IPR002559">
    <property type="entry name" value="Transposase_11"/>
</dbReference>
<comment type="caution">
    <text evidence="2">The sequence shown here is derived from an EMBL/GenBank/DDBJ whole genome shotgun (WGS) entry which is preliminary data.</text>
</comment>
<reference evidence="2 3" key="1">
    <citation type="journal article" date="2016" name="Environ. Microbiol.">
        <title>Genomic resolution of a cold subsurface aquifer community provides metabolic insights for novel microbes adapted to high CO concentrations.</title>
        <authorList>
            <person name="Probst A.J."/>
            <person name="Castelle C.J."/>
            <person name="Singh A."/>
            <person name="Brown C.T."/>
            <person name="Anantharaman K."/>
            <person name="Sharon I."/>
            <person name="Hug L.A."/>
            <person name="Burstein D."/>
            <person name="Emerson J.B."/>
            <person name="Thomas B.C."/>
            <person name="Banfield J.F."/>
        </authorList>
    </citation>
    <scope>NUCLEOTIDE SEQUENCE [LARGE SCALE GENOMIC DNA]</scope>
    <source>
        <strain evidence="2">CG2_30_35_20</strain>
    </source>
</reference>
<dbReference type="NCBIfam" id="NF033559">
    <property type="entry name" value="transpos_IS1634"/>
    <property type="match status" value="1"/>
</dbReference>
<dbReference type="PANTHER" id="PTHR34614:SF2">
    <property type="entry name" value="TRANSPOSASE IS4-LIKE DOMAIN-CONTAINING PROTEIN"/>
    <property type="match status" value="1"/>
</dbReference>
<feature type="domain" description="Transposase IS4-like" evidence="1">
    <location>
        <begin position="164"/>
        <end position="441"/>
    </location>
</feature>
<dbReference type="InterPro" id="IPR012337">
    <property type="entry name" value="RNaseH-like_sf"/>
</dbReference>
<gene>
    <name evidence="2" type="ORF">AUK05_00810</name>
</gene>
<evidence type="ECO:0000313" key="3">
    <source>
        <dbReference type="Proteomes" id="UP000182344"/>
    </source>
</evidence>
<dbReference type="AlphaFoldDB" id="A0A1J5I3C4"/>
<organism evidence="2 3">
    <name type="scientific">Candidatus Shapirobacteria bacterium CG2_30_35_20</name>
    <dbReference type="NCBI Taxonomy" id="1805376"/>
    <lineage>
        <taxon>Bacteria</taxon>
        <taxon>Candidatus Shapironibacteriota</taxon>
    </lineage>
</organism>
<accession>A0A1J5I3C4</accession>
<dbReference type="EMBL" id="MNZO01000012">
    <property type="protein sequence ID" value="OIP87655.1"/>
    <property type="molecule type" value="Genomic_DNA"/>
</dbReference>
<dbReference type="GO" id="GO:0003677">
    <property type="term" value="F:DNA binding"/>
    <property type="evidence" value="ECO:0007669"/>
    <property type="project" value="InterPro"/>
</dbReference>
<dbReference type="PANTHER" id="PTHR34614">
    <property type="match status" value="1"/>
</dbReference>
<protein>
    <recommendedName>
        <fullName evidence="1">Transposase IS4-like domain-containing protein</fullName>
    </recommendedName>
</protein>
<proteinExistence type="predicted"/>